<evidence type="ECO:0008006" key="7">
    <source>
        <dbReference type="Google" id="ProtNLM"/>
    </source>
</evidence>
<organism evidence="5 6">
    <name type="scientific">Dothistroma septosporum (strain NZE10 / CBS 128990)</name>
    <name type="common">Red band needle blight fungus</name>
    <name type="synonym">Mycosphaerella pini</name>
    <dbReference type="NCBI Taxonomy" id="675120"/>
    <lineage>
        <taxon>Eukaryota</taxon>
        <taxon>Fungi</taxon>
        <taxon>Dikarya</taxon>
        <taxon>Ascomycota</taxon>
        <taxon>Pezizomycotina</taxon>
        <taxon>Dothideomycetes</taxon>
        <taxon>Dothideomycetidae</taxon>
        <taxon>Mycosphaerellales</taxon>
        <taxon>Mycosphaerellaceae</taxon>
        <taxon>Dothistroma</taxon>
    </lineage>
</organism>
<evidence type="ECO:0000256" key="2">
    <source>
        <dbReference type="ARBA" id="ARBA00022801"/>
    </source>
</evidence>
<dbReference type="InterPro" id="IPR051601">
    <property type="entry name" value="Serine_prot/Carboxylest_S33"/>
</dbReference>
<evidence type="ECO:0000259" key="4">
    <source>
        <dbReference type="Pfam" id="PF08386"/>
    </source>
</evidence>
<feature type="domain" description="AB hydrolase-1" evidence="3">
    <location>
        <begin position="229"/>
        <end position="264"/>
    </location>
</feature>
<name>N1PDU5_DOTSN</name>
<feature type="non-terminal residue" evidence="5">
    <location>
        <position position="546"/>
    </location>
</feature>
<reference evidence="6" key="1">
    <citation type="journal article" date="2012" name="PLoS Genet.">
        <title>The genomes of the fungal plant pathogens Cladosporium fulvum and Dothistroma septosporum reveal adaptation to different hosts and lifestyles but also signatures of common ancestry.</title>
        <authorList>
            <person name="de Wit P.J.G.M."/>
            <person name="van der Burgt A."/>
            <person name="Oekmen B."/>
            <person name="Stergiopoulos I."/>
            <person name="Abd-Elsalam K.A."/>
            <person name="Aerts A.L."/>
            <person name="Bahkali A.H."/>
            <person name="Beenen H.G."/>
            <person name="Chettri P."/>
            <person name="Cox M.P."/>
            <person name="Datema E."/>
            <person name="de Vries R.P."/>
            <person name="Dhillon B."/>
            <person name="Ganley A.R."/>
            <person name="Griffiths S.A."/>
            <person name="Guo Y."/>
            <person name="Hamelin R.C."/>
            <person name="Henrissat B."/>
            <person name="Kabir M.S."/>
            <person name="Jashni M.K."/>
            <person name="Kema G."/>
            <person name="Klaubauf S."/>
            <person name="Lapidus A."/>
            <person name="Levasseur A."/>
            <person name="Lindquist E."/>
            <person name="Mehrabi R."/>
            <person name="Ohm R.A."/>
            <person name="Owen T.J."/>
            <person name="Salamov A."/>
            <person name="Schwelm A."/>
            <person name="Schijlen E."/>
            <person name="Sun H."/>
            <person name="van den Burg H.A."/>
            <person name="van Ham R.C.H.J."/>
            <person name="Zhang S."/>
            <person name="Goodwin S.B."/>
            <person name="Grigoriev I.V."/>
            <person name="Collemare J."/>
            <person name="Bradshaw R.E."/>
        </authorList>
    </citation>
    <scope>NUCLEOTIDE SEQUENCE [LARGE SCALE GENOMIC DNA]</scope>
    <source>
        <strain evidence="6">NZE10 / CBS 128990</strain>
    </source>
</reference>
<dbReference type="Proteomes" id="UP000016933">
    <property type="component" value="Unassembled WGS sequence"/>
</dbReference>
<feature type="non-terminal residue" evidence="5">
    <location>
        <position position="1"/>
    </location>
</feature>
<dbReference type="HOGENOM" id="CLU_013364_5_2_1"/>
<dbReference type="InterPro" id="IPR000073">
    <property type="entry name" value="AB_hydrolase_1"/>
</dbReference>
<evidence type="ECO:0000256" key="1">
    <source>
        <dbReference type="ARBA" id="ARBA00010088"/>
    </source>
</evidence>
<dbReference type="GO" id="GO:0016787">
    <property type="term" value="F:hydrolase activity"/>
    <property type="evidence" value="ECO:0007669"/>
    <property type="project" value="UniProtKB-KW"/>
</dbReference>
<dbReference type="SUPFAM" id="SSF53474">
    <property type="entry name" value="alpha/beta-Hydrolases"/>
    <property type="match status" value="2"/>
</dbReference>
<evidence type="ECO:0000313" key="6">
    <source>
        <dbReference type="Proteomes" id="UP000016933"/>
    </source>
</evidence>
<dbReference type="Gene3D" id="3.40.50.1820">
    <property type="entry name" value="alpha/beta hydrolase"/>
    <property type="match status" value="1"/>
</dbReference>
<comment type="similarity">
    <text evidence="1">Belongs to the peptidase S33 family.</text>
</comment>
<dbReference type="EMBL" id="KB446544">
    <property type="protein sequence ID" value="EME39740.1"/>
    <property type="molecule type" value="Genomic_DNA"/>
</dbReference>
<dbReference type="PANTHER" id="PTHR43248:SF25">
    <property type="entry name" value="AB HYDROLASE-1 DOMAIN-CONTAINING PROTEIN-RELATED"/>
    <property type="match status" value="1"/>
</dbReference>
<proteinExistence type="inferred from homology"/>
<dbReference type="AlphaFoldDB" id="N1PDU5"/>
<dbReference type="eggNOG" id="ENOG502RY03">
    <property type="taxonomic scope" value="Eukaryota"/>
</dbReference>
<accession>N1PDU5</accession>
<keyword evidence="6" id="KW-1185">Reference proteome</keyword>
<dbReference type="InterPro" id="IPR013595">
    <property type="entry name" value="Pept_S33_TAP-like_C"/>
</dbReference>
<dbReference type="OrthoDB" id="425534at2759"/>
<sequence>HDTPFDWNTAPTSKSLEYAPCYIDKGDFQCARLEMPMDYWNGTTNATISLAVIRKPAKVPITDSRYGGAVLTNPGGPGGSGVNLVVRSGQQIQDTIDSEDGKYLDLISFDPRGVAASTPTMSCFSDDHMGQAWSMRQMEEGVLKSSDAALGRLWAMASAYGGSCSLPLPEGEADIKEYMSTSSVATDMLSLIEAHGGWREREAKRLFAGGCPRRAAQTDAPHDLKYRPGKEKIQYWGFSYGSYLGMTYAAMYPDRIDRLIVDGVVDAYDYRKVLWYDNLFDTEADMNQLFYHCARVGYPACALANKYGKTAPADVKQRIHDITESLYHNPLPVIGPYPDVTTYSDIYDFIFRALYSPITGFPQVADILADIEVSNGTRFAKLLKPQHDFSCPVPSEPRTAPNYGAQMAIACSDGDDQSYVTRSDFEKYWKSLVDLSPTIGDIWAMIRLSCIHYSKRAKTRFVHDWKGNTSYPILFLGNEADPVTPVRNCHKMAKGFEGARVLTQKSAGHCTFTAYSRCTERVVRAYFSRGDMPGVNATCGVDEVPF</sequence>
<evidence type="ECO:0000259" key="3">
    <source>
        <dbReference type="Pfam" id="PF00561"/>
    </source>
</evidence>
<feature type="domain" description="Peptidase S33 tripeptidyl aminopeptidase-like C-terminal" evidence="4">
    <location>
        <begin position="437"/>
        <end position="539"/>
    </location>
</feature>
<reference evidence="5 6" key="2">
    <citation type="journal article" date="2012" name="PLoS Pathog.">
        <title>Diverse lifestyles and strategies of plant pathogenesis encoded in the genomes of eighteen Dothideomycetes fungi.</title>
        <authorList>
            <person name="Ohm R.A."/>
            <person name="Feau N."/>
            <person name="Henrissat B."/>
            <person name="Schoch C.L."/>
            <person name="Horwitz B.A."/>
            <person name="Barry K.W."/>
            <person name="Condon B.J."/>
            <person name="Copeland A.C."/>
            <person name="Dhillon B."/>
            <person name="Glaser F."/>
            <person name="Hesse C.N."/>
            <person name="Kosti I."/>
            <person name="LaButti K."/>
            <person name="Lindquist E.A."/>
            <person name="Lucas S."/>
            <person name="Salamov A.A."/>
            <person name="Bradshaw R.E."/>
            <person name="Ciuffetti L."/>
            <person name="Hamelin R.C."/>
            <person name="Kema G.H.J."/>
            <person name="Lawrence C."/>
            <person name="Scott J.A."/>
            <person name="Spatafora J.W."/>
            <person name="Turgeon B.G."/>
            <person name="de Wit P.J.G.M."/>
            <person name="Zhong S."/>
            <person name="Goodwin S.B."/>
            <person name="Grigoriev I.V."/>
        </authorList>
    </citation>
    <scope>NUCLEOTIDE SEQUENCE [LARGE SCALE GENOMIC DNA]</scope>
    <source>
        <strain evidence="6">NZE10 / CBS 128990</strain>
    </source>
</reference>
<dbReference type="STRING" id="675120.N1PDU5"/>
<gene>
    <name evidence="5" type="ORF">DOTSEDRAFT_94840</name>
</gene>
<dbReference type="InterPro" id="IPR029058">
    <property type="entry name" value="AB_hydrolase_fold"/>
</dbReference>
<evidence type="ECO:0000313" key="5">
    <source>
        <dbReference type="EMBL" id="EME39740.1"/>
    </source>
</evidence>
<dbReference type="Pfam" id="PF00561">
    <property type="entry name" value="Abhydrolase_1"/>
    <property type="match status" value="1"/>
</dbReference>
<dbReference type="PANTHER" id="PTHR43248">
    <property type="entry name" value="2-SUCCINYL-6-HYDROXY-2,4-CYCLOHEXADIENE-1-CARBOXYLATE SYNTHASE"/>
    <property type="match status" value="1"/>
</dbReference>
<dbReference type="OMA" id="GPLKCAF"/>
<protein>
    <recommendedName>
        <fullName evidence="7">Peptidase S33 tripeptidyl aminopeptidase-like C-terminal domain-containing protein</fullName>
    </recommendedName>
</protein>
<keyword evidence="2" id="KW-0378">Hydrolase</keyword>
<dbReference type="Pfam" id="PF08386">
    <property type="entry name" value="Abhydrolase_4"/>
    <property type="match status" value="1"/>
</dbReference>